<dbReference type="EMBL" id="JACGWJ010000012">
    <property type="protein sequence ID" value="KAL0385231.1"/>
    <property type="molecule type" value="Genomic_DNA"/>
</dbReference>
<dbReference type="PANTHER" id="PTHR31551:SF1">
    <property type="entry name" value="COILED-COIL DOMAIN-CONTAINING PROTEIN 12"/>
    <property type="match status" value="1"/>
</dbReference>
<dbReference type="AlphaFoldDB" id="A0AAW2S0G3"/>
<dbReference type="Pfam" id="PF08315">
    <property type="entry name" value="cwf18"/>
    <property type="match status" value="1"/>
</dbReference>
<dbReference type="PANTHER" id="PTHR31551">
    <property type="entry name" value="PRE-MRNA-SPLICING FACTOR CWF18"/>
    <property type="match status" value="1"/>
</dbReference>
<reference evidence="2" key="1">
    <citation type="submission" date="2020-06" db="EMBL/GenBank/DDBJ databases">
        <authorList>
            <person name="Li T."/>
            <person name="Hu X."/>
            <person name="Zhang T."/>
            <person name="Song X."/>
            <person name="Zhang H."/>
            <person name="Dai N."/>
            <person name="Sheng W."/>
            <person name="Hou X."/>
            <person name="Wei L."/>
        </authorList>
    </citation>
    <scope>NUCLEOTIDE SEQUENCE</scope>
    <source>
        <strain evidence="2">G02</strain>
        <tissue evidence="2">Leaf</tissue>
    </source>
</reference>
<dbReference type="GO" id="GO:0071014">
    <property type="term" value="C:post-mRNA release spliceosomal complex"/>
    <property type="evidence" value="ECO:0007669"/>
    <property type="project" value="TreeGrafter"/>
</dbReference>
<comment type="caution">
    <text evidence="2">The sequence shown here is derived from an EMBL/GenBank/DDBJ whole genome shotgun (WGS) entry which is preliminary data.</text>
</comment>
<evidence type="ECO:0000256" key="1">
    <source>
        <dbReference type="SAM" id="MobiDB-lite"/>
    </source>
</evidence>
<accession>A0AAW2S0G3</accession>
<organism evidence="2">
    <name type="scientific">Sesamum radiatum</name>
    <name type="common">Black benniseed</name>
    <dbReference type="NCBI Taxonomy" id="300843"/>
    <lineage>
        <taxon>Eukaryota</taxon>
        <taxon>Viridiplantae</taxon>
        <taxon>Streptophyta</taxon>
        <taxon>Embryophyta</taxon>
        <taxon>Tracheophyta</taxon>
        <taxon>Spermatophyta</taxon>
        <taxon>Magnoliopsida</taxon>
        <taxon>eudicotyledons</taxon>
        <taxon>Gunneridae</taxon>
        <taxon>Pentapetalae</taxon>
        <taxon>asterids</taxon>
        <taxon>lamiids</taxon>
        <taxon>Lamiales</taxon>
        <taxon>Pedaliaceae</taxon>
        <taxon>Sesamum</taxon>
    </lineage>
</organism>
<protein>
    <submittedName>
        <fullName evidence="2">Coiled-coil domain-containing protein 12</fullName>
    </submittedName>
</protein>
<dbReference type="InterPro" id="IPR013169">
    <property type="entry name" value="mRNA_splic_Cwf18-like"/>
</dbReference>
<sequence length="234" mass="26664">MGGGEEESVEAAAAARRERLRALKAAQELLNTPDDNAVTAKPQDVDNQQPVEQLEQEKEDEDEDENDKEANVHMKFRNYLPHDKQLQEGKLAPPVLPKFEDPVLAAPPPEEKKEDPFLNIAPKKPNWDLRRDVQKRLDKLERRTQKAMLILMNERKQGGDQEKTQKMVEKTESQISCAITSQKWANTGDTYMDYSSIKEMKWPPVNVSGKAIAAFHSFLHLSLSRAQWITTFAS</sequence>
<dbReference type="GO" id="GO:0005684">
    <property type="term" value="C:U2-type spliceosomal complex"/>
    <property type="evidence" value="ECO:0007669"/>
    <property type="project" value="TreeGrafter"/>
</dbReference>
<reference evidence="2" key="2">
    <citation type="journal article" date="2024" name="Plant">
        <title>Genomic evolution and insights into agronomic trait innovations of Sesamum species.</title>
        <authorList>
            <person name="Miao H."/>
            <person name="Wang L."/>
            <person name="Qu L."/>
            <person name="Liu H."/>
            <person name="Sun Y."/>
            <person name="Le M."/>
            <person name="Wang Q."/>
            <person name="Wei S."/>
            <person name="Zheng Y."/>
            <person name="Lin W."/>
            <person name="Duan Y."/>
            <person name="Cao H."/>
            <person name="Xiong S."/>
            <person name="Wang X."/>
            <person name="Wei L."/>
            <person name="Li C."/>
            <person name="Ma Q."/>
            <person name="Ju M."/>
            <person name="Zhao R."/>
            <person name="Li G."/>
            <person name="Mu C."/>
            <person name="Tian Q."/>
            <person name="Mei H."/>
            <person name="Zhang T."/>
            <person name="Gao T."/>
            <person name="Zhang H."/>
        </authorList>
    </citation>
    <scope>NUCLEOTIDE SEQUENCE</scope>
    <source>
        <strain evidence="2">G02</strain>
    </source>
</reference>
<proteinExistence type="predicted"/>
<feature type="region of interest" description="Disordered" evidence="1">
    <location>
        <begin position="28"/>
        <end position="71"/>
    </location>
</feature>
<feature type="compositionally biased region" description="Acidic residues" evidence="1">
    <location>
        <begin position="57"/>
        <end position="67"/>
    </location>
</feature>
<evidence type="ECO:0000313" key="2">
    <source>
        <dbReference type="EMBL" id="KAL0385231.1"/>
    </source>
</evidence>
<name>A0AAW2S0G3_SESRA</name>
<gene>
    <name evidence="2" type="ORF">Sradi_2917400</name>
</gene>